<evidence type="ECO:0000259" key="6">
    <source>
        <dbReference type="Pfam" id="PF09459"/>
    </source>
</evidence>
<dbReference type="Gene3D" id="2.60.40.1190">
    <property type="match status" value="1"/>
</dbReference>
<feature type="domain" description="Cytochrome c-552/DMSO reductase-like haem-binding" evidence="6">
    <location>
        <begin position="16"/>
        <end position="72"/>
    </location>
</feature>
<dbReference type="AlphaFoldDB" id="A0A7J3VRI5"/>
<evidence type="ECO:0000313" key="7">
    <source>
        <dbReference type="EMBL" id="HHM43717.1"/>
    </source>
</evidence>
<evidence type="ECO:0000256" key="5">
    <source>
        <dbReference type="ARBA" id="ARBA00023004"/>
    </source>
</evidence>
<dbReference type="InterPro" id="IPR019020">
    <property type="entry name" value="Cyt-c552/DMSO_Rdtase_haem-bd"/>
</dbReference>
<evidence type="ECO:0000256" key="1">
    <source>
        <dbReference type="ARBA" id="ARBA00022448"/>
    </source>
</evidence>
<keyword evidence="5" id="KW-0408">Iron</keyword>
<name>A0A7J3VRI5_CALS0</name>
<reference evidence="7" key="1">
    <citation type="journal article" date="2020" name="mSystems">
        <title>Genome- and Community-Level Interaction Insights into Carbon Utilization and Element Cycling Functions of Hydrothermarchaeota in Hydrothermal Sediment.</title>
        <authorList>
            <person name="Zhou Z."/>
            <person name="Liu Y."/>
            <person name="Xu W."/>
            <person name="Pan J."/>
            <person name="Luo Z.H."/>
            <person name="Li M."/>
        </authorList>
    </citation>
    <scope>NUCLEOTIDE SEQUENCE [LARGE SCALE GENOMIC DNA]</scope>
    <source>
        <strain evidence="7">SpSt-1074</strain>
    </source>
</reference>
<evidence type="ECO:0000256" key="2">
    <source>
        <dbReference type="ARBA" id="ARBA00022617"/>
    </source>
</evidence>
<proteinExistence type="predicted"/>
<keyword evidence="4" id="KW-0249">Electron transport</keyword>
<dbReference type="EMBL" id="DRXH01000010">
    <property type="protein sequence ID" value="HHM43717.1"/>
    <property type="molecule type" value="Genomic_DNA"/>
</dbReference>
<evidence type="ECO:0000256" key="3">
    <source>
        <dbReference type="ARBA" id="ARBA00022723"/>
    </source>
</evidence>
<sequence>MVGLGPGTIAILPTQDAAGFGRWRNGVWRVVLAKKLLASDGAVGEISLEPGKVYATAFTVWLGSEGDRGARKNPSMLHTVYLQ</sequence>
<keyword evidence="3" id="KW-0479">Metal-binding</keyword>
<keyword evidence="1" id="KW-0813">Transport</keyword>
<dbReference type="Pfam" id="PF09459">
    <property type="entry name" value="EB_dh"/>
    <property type="match status" value="1"/>
</dbReference>
<evidence type="ECO:0000256" key="4">
    <source>
        <dbReference type="ARBA" id="ARBA00022982"/>
    </source>
</evidence>
<organism evidence="7">
    <name type="scientific">Caldiarchaeum subterraneum</name>
    <dbReference type="NCBI Taxonomy" id="311458"/>
    <lineage>
        <taxon>Archaea</taxon>
        <taxon>Nitrososphaerota</taxon>
        <taxon>Candidatus Caldarchaeales</taxon>
        <taxon>Candidatus Caldarchaeaceae</taxon>
        <taxon>Candidatus Caldarchaeum</taxon>
    </lineage>
</organism>
<comment type="caution">
    <text evidence="7">The sequence shown here is derived from an EMBL/GenBank/DDBJ whole genome shotgun (WGS) entry which is preliminary data.</text>
</comment>
<protein>
    <recommendedName>
        <fullName evidence="6">Cytochrome c-552/DMSO reductase-like haem-binding domain-containing protein</fullName>
    </recommendedName>
</protein>
<keyword evidence="2" id="KW-0349">Heme</keyword>
<accession>A0A7J3VRI5</accession>
<gene>
    <name evidence="7" type="ORF">ENM31_00260</name>
</gene>